<dbReference type="RefSeq" id="XP_038056346.1">
    <property type="nucleotide sequence ID" value="XM_038200418.1"/>
</dbReference>
<accession>A0A913ZZ55</accession>
<evidence type="ECO:0000256" key="1">
    <source>
        <dbReference type="SAM" id="MobiDB-lite"/>
    </source>
</evidence>
<dbReference type="GeneID" id="119728260"/>
<dbReference type="EnsemblMetazoa" id="XM_038200418.1">
    <property type="protein sequence ID" value="XP_038056346.1"/>
    <property type="gene ID" value="LOC119728260"/>
</dbReference>
<feature type="domain" description="PiggyBac transposable element-derived protein" evidence="2">
    <location>
        <begin position="2"/>
        <end position="309"/>
    </location>
</feature>
<evidence type="ECO:0000259" key="2">
    <source>
        <dbReference type="Pfam" id="PF13843"/>
    </source>
</evidence>
<dbReference type="Proteomes" id="UP000887568">
    <property type="component" value="Unplaced"/>
</dbReference>
<name>A0A913ZZ55_PATMI</name>
<proteinExistence type="predicted"/>
<dbReference type="InterPro" id="IPR029526">
    <property type="entry name" value="PGBD"/>
</dbReference>
<protein>
    <recommendedName>
        <fullName evidence="2">PiggyBac transposable element-derived protein domain-containing protein</fullName>
    </recommendedName>
</protein>
<feature type="region of interest" description="Disordered" evidence="1">
    <location>
        <begin position="342"/>
        <end position="361"/>
    </location>
</feature>
<organism evidence="3 4">
    <name type="scientific">Patiria miniata</name>
    <name type="common">Bat star</name>
    <name type="synonym">Asterina miniata</name>
    <dbReference type="NCBI Taxonomy" id="46514"/>
    <lineage>
        <taxon>Eukaryota</taxon>
        <taxon>Metazoa</taxon>
        <taxon>Echinodermata</taxon>
        <taxon>Eleutherozoa</taxon>
        <taxon>Asterozoa</taxon>
        <taxon>Asteroidea</taxon>
        <taxon>Valvatacea</taxon>
        <taxon>Valvatida</taxon>
        <taxon>Asterinidae</taxon>
        <taxon>Patiria</taxon>
    </lineage>
</organism>
<keyword evidence="4" id="KW-1185">Reference proteome</keyword>
<dbReference type="PANTHER" id="PTHR46599:SF3">
    <property type="entry name" value="PIGGYBAC TRANSPOSABLE ELEMENT-DERIVED PROTEIN 4"/>
    <property type="match status" value="1"/>
</dbReference>
<dbReference type="OrthoDB" id="9985837at2759"/>
<sequence length="417" mass="49390">MNIAQGMDRRSHLRDYWSNKPWLRTQWYGEIFAVNEYMQIHRYLHSCNNNDYDPLDGNRDKLFKVRYIIDKLSTNFKEAYVPGMHISVDEQMIGSKCHVSFVQYMPQKPKKFGIKLWVLADSENGYCSRFQVYTGRVENAPEVGLPSRVVNDLPEDFRNQGYHLYTDNFYTSPTSCINLLRKDILSCGTVRVNRIGFPKELKPKPREKFEKGSMEFRKCGNLTAVRWKDKRDVTALSTIHCNDVQVIPPRRDEANEVKKHLMIYEYNQHMGGVDQLDQYLCYYTVGRRTLKWWKRLFWRLLELAIINSYILFKEVIGKPALRQKDFREGLVLQLTETYRQQRTNRDDPNLGGRPGRRRSTPLPLTVMSRVTSRHPSTTSTTICFYERAHKYLFYSAARKNWRMRINLMSGCEPLEQW</sequence>
<evidence type="ECO:0000313" key="3">
    <source>
        <dbReference type="EnsemblMetazoa" id="XP_038056346.1"/>
    </source>
</evidence>
<dbReference type="OMA" id="RFRSIFW"/>
<evidence type="ECO:0000313" key="4">
    <source>
        <dbReference type="Proteomes" id="UP000887568"/>
    </source>
</evidence>
<dbReference type="PANTHER" id="PTHR46599">
    <property type="entry name" value="PIGGYBAC TRANSPOSABLE ELEMENT-DERIVED PROTEIN 4"/>
    <property type="match status" value="1"/>
</dbReference>
<dbReference type="Pfam" id="PF13843">
    <property type="entry name" value="DDE_Tnp_1_7"/>
    <property type="match status" value="1"/>
</dbReference>
<dbReference type="AlphaFoldDB" id="A0A913ZZ55"/>
<reference evidence="3" key="1">
    <citation type="submission" date="2022-11" db="UniProtKB">
        <authorList>
            <consortium name="EnsemblMetazoa"/>
        </authorList>
    </citation>
    <scope>IDENTIFICATION</scope>
</reference>